<evidence type="ECO:0000313" key="1">
    <source>
        <dbReference type="EMBL" id="SYV96766.1"/>
    </source>
</evidence>
<dbReference type="AlphaFoldDB" id="A0A3B0Q1C8"/>
<reference evidence="2" key="1">
    <citation type="submission" date="2018-06" db="EMBL/GenBank/DDBJ databases">
        <authorList>
            <consortium name="Pathogen Informatics"/>
        </authorList>
    </citation>
    <scope>NUCLEOTIDE SEQUENCE [LARGE SCALE GENOMIC DNA]</scope>
    <source>
        <strain evidence="2">NCTC10132</strain>
    </source>
</reference>
<dbReference type="KEGG" id="medw:NCTC10132_00100"/>
<evidence type="ECO:0000313" key="2">
    <source>
        <dbReference type="Proteomes" id="UP000257559"/>
    </source>
</evidence>
<dbReference type="EMBL" id="LS991951">
    <property type="protein sequence ID" value="SYV96766.1"/>
    <property type="molecule type" value="Genomic_DNA"/>
</dbReference>
<dbReference type="Proteomes" id="UP000257559">
    <property type="component" value="Chromosome"/>
</dbReference>
<accession>A0A3B0Q1C8</accession>
<name>A0A3B0Q1C8_9BACT</name>
<feature type="non-terminal residue" evidence="1">
    <location>
        <position position="197"/>
    </location>
</feature>
<protein>
    <submittedName>
        <fullName evidence="1">Uncharacterized protein</fullName>
    </submittedName>
</protein>
<sequence>MKSLGIPSNDLAGGDQIGLDRLIPKNKFTKNHFEGFHSDLFNQRLGRYKISEGDAGGKIAAIVGALALINGNKHYLTKSKFKGAIHRIIMNHLLNCVRKYNKDDVLKLAYVEKNQEQTKQLIKKFHERIWIRDKYAGNISKCRALLSKIDQVLEYVNFDKNKYMSEIVEFVGSKINDLTELSRYQSSFNFDEDLSFW</sequence>
<proteinExistence type="predicted"/>
<keyword evidence="2" id="KW-1185">Reference proteome</keyword>
<organism evidence="1 2">
    <name type="scientific">Mycoplasmopsis edwardii</name>
    <dbReference type="NCBI Taxonomy" id="53558"/>
    <lineage>
        <taxon>Bacteria</taxon>
        <taxon>Bacillati</taxon>
        <taxon>Mycoplasmatota</taxon>
        <taxon>Mycoplasmoidales</taxon>
        <taxon>Metamycoplasmataceae</taxon>
        <taxon>Mycoplasmopsis</taxon>
    </lineage>
</organism>
<gene>
    <name evidence="1" type="ORF">NCTC10132_00100</name>
</gene>